<feature type="region of interest" description="Disordered" evidence="1">
    <location>
        <begin position="25"/>
        <end position="55"/>
    </location>
</feature>
<name>A0A7T7GRW1_9CAUD</name>
<dbReference type="GO" id="GO:0019069">
    <property type="term" value="P:viral capsid assembly"/>
    <property type="evidence" value="ECO:0007669"/>
    <property type="project" value="InterPro"/>
</dbReference>
<dbReference type="EMBL" id="MW023914">
    <property type="protein sequence ID" value="QQM14025.1"/>
    <property type="molecule type" value="Genomic_DNA"/>
</dbReference>
<sequence>MENEVKEQDQIVVPGSDEHNALMVEKFQNQSGSTEQTTAQPAERPAWLPEKFEKPEDLAASYAELERKLSGDQQQEAPKVETNAEEAREAVNALGLDFDALGAEFAESGALSDDSYTKLAAKGLSRDIVDAYIEGQEAKAQLHRAEVLLAVGGEANYNEIANWAAGNLTNEELQAYNDQVESGNLTAAKMAVQGLKARFEAENGAEPQLLNGETGGNSAEVFRSTAELTAAMRDPRYKKDPAYRADVERKLSKSSLF</sequence>
<reference evidence="2 3" key="1">
    <citation type="submission" date="2020-09" db="EMBL/GenBank/DDBJ databases">
        <authorList>
            <person name="Ford S."/>
            <person name="Moeskjaer S."/>
            <person name="Young P."/>
            <person name="Santamaria R.I."/>
            <person name="Harrison E."/>
        </authorList>
    </citation>
    <scope>NUCLEOTIDE SEQUENCE [LARGE SCALE GENOMIC DNA]</scope>
</reference>
<protein>
    <recommendedName>
        <fullName evidence="4">Capsid assembly protein</fullName>
    </recommendedName>
</protein>
<feature type="compositionally biased region" description="Polar residues" evidence="1">
    <location>
        <begin position="27"/>
        <end position="40"/>
    </location>
</feature>
<dbReference type="Pfam" id="PF05396">
    <property type="entry name" value="Phage_T7_Capsid"/>
    <property type="match status" value="1"/>
</dbReference>
<dbReference type="InterPro" id="IPR008768">
    <property type="entry name" value="Gp9-like"/>
</dbReference>
<proteinExistence type="predicted"/>
<accession>A0A7T7GRW1</accession>
<evidence type="ECO:0000256" key="1">
    <source>
        <dbReference type="SAM" id="MobiDB-lite"/>
    </source>
</evidence>
<dbReference type="Proteomes" id="UP000596077">
    <property type="component" value="Genome"/>
</dbReference>
<evidence type="ECO:0008006" key="4">
    <source>
        <dbReference type="Google" id="ProtNLM"/>
    </source>
</evidence>
<evidence type="ECO:0000313" key="2">
    <source>
        <dbReference type="EMBL" id="QQM14025.1"/>
    </source>
</evidence>
<evidence type="ECO:0000313" key="3">
    <source>
        <dbReference type="Proteomes" id="UP000596077"/>
    </source>
</evidence>
<feature type="region of interest" description="Disordered" evidence="1">
    <location>
        <begin position="66"/>
        <end position="85"/>
    </location>
</feature>
<keyword evidence="3" id="KW-1185">Reference proteome</keyword>
<organism evidence="2 3">
    <name type="scientific">Rhizobium phage vB_RleA_TRX32-1</name>
    <dbReference type="NCBI Taxonomy" id="2777321"/>
    <lineage>
        <taxon>Viruses</taxon>
        <taxon>Duplodnaviria</taxon>
        <taxon>Heunggongvirae</taxon>
        <taxon>Uroviricota</taxon>
        <taxon>Caudoviricetes</taxon>
        <taxon>Autographivirales</taxon>
        <taxon>Paadamvirus</taxon>
        <taxon>Paadamvirus TRX321</taxon>
    </lineage>
</organism>